<gene>
    <name evidence="1" type="ORF">ACFQ4R_00750</name>
</gene>
<dbReference type="EMBL" id="JBHTOH010000009">
    <property type="protein sequence ID" value="MFD1410159.1"/>
    <property type="molecule type" value="Genomic_DNA"/>
</dbReference>
<keyword evidence="2" id="KW-1185">Reference proteome</keyword>
<dbReference type="RefSeq" id="WP_263853338.1">
    <property type="nucleotide sequence ID" value="NZ_JBHTOH010000009.1"/>
</dbReference>
<comment type="caution">
    <text evidence="1">The sequence shown here is derived from an EMBL/GenBank/DDBJ whole genome shotgun (WGS) entry which is preliminary data.</text>
</comment>
<name>A0ABW4BIW2_9LACO</name>
<dbReference type="Proteomes" id="UP001597191">
    <property type="component" value="Unassembled WGS sequence"/>
</dbReference>
<protein>
    <submittedName>
        <fullName evidence="1">Uncharacterized protein</fullName>
    </submittedName>
</protein>
<evidence type="ECO:0000313" key="1">
    <source>
        <dbReference type="EMBL" id="MFD1410159.1"/>
    </source>
</evidence>
<accession>A0ABW4BIW2</accession>
<reference evidence="2" key="1">
    <citation type="journal article" date="2019" name="Int. J. Syst. Evol. Microbiol.">
        <title>The Global Catalogue of Microorganisms (GCM) 10K type strain sequencing project: providing services to taxonomists for standard genome sequencing and annotation.</title>
        <authorList>
            <consortium name="The Broad Institute Genomics Platform"/>
            <consortium name="The Broad Institute Genome Sequencing Center for Infectious Disease"/>
            <person name="Wu L."/>
            <person name="Ma J."/>
        </authorList>
    </citation>
    <scope>NUCLEOTIDE SEQUENCE [LARGE SCALE GENOMIC DNA]</scope>
    <source>
        <strain evidence="2">CCM 8937</strain>
    </source>
</reference>
<organism evidence="1 2">
    <name type="scientific">Lapidilactobacillus gannanensis</name>
    <dbReference type="NCBI Taxonomy" id="2486002"/>
    <lineage>
        <taxon>Bacteria</taxon>
        <taxon>Bacillati</taxon>
        <taxon>Bacillota</taxon>
        <taxon>Bacilli</taxon>
        <taxon>Lactobacillales</taxon>
        <taxon>Lactobacillaceae</taxon>
        <taxon>Lapidilactobacillus</taxon>
    </lineage>
</organism>
<evidence type="ECO:0000313" key="2">
    <source>
        <dbReference type="Proteomes" id="UP001597191"/>
    </source>
</evidence>
<sequence length="41" mass="4614">MFGKKKTAMEPIQAANLFTITEPMLVLTEQIKTVRTNISFA</sequence>
<proteinExistence type="predicted"/>